<evidence type="ECO:0000313" key="3">
    <source>
        <dbReference type="Proteomes" id="UP001596067"/>
    </source>
</evidence>
<sequence length="139" mass="14639">MAGRMRARRRVRVLAALFVVSVLPLAASCAVVVEEGDAPMVGPGRSSAGSIQFLDGGVLGEVSLPSAACGGRVSPGAVAFTGTWRHGKMDDAGHGAHVQLASVAGELKCERYFQFFTYQGQERLQLTGTAGMNELFVRQ</sequence>
<evidence type="ECO:0008006" key="4">
    <source>
        <dbReference type="Google" id="ProtNLM"/>
    </source>
</evidence>
<dbReference type="EMBL" id="JBHSOD010000052">
    <property type="protein sequence ID" value="MFC5889153.1"/>
    <property type="molecule type" value="Genomic_DNA"/>
</dbReference>
<dbReference type="PROSITE" id="PS51257">
    <property type="entry name" value="PROKAR_LIPOPROTEIN"/>
    <property type="match status" value="1"/>
</dbReference>
<feature type="chain" id="PRO_5046478620" description="Lipoprotein" evidence="1">
    <location>
        <begin position="27"/>
        <end position="139"/>
    </location>
</feature>
<evidence type="ECO:0000313" key="2">
    <source>
        <dbReference type="EMBL" id="MFC5889153.1"/>
    </source>
</evidence>
<keyword evidence="1" id="KW-0732">Signal</keyword>
<gene>
    <name evidence="2" type="ORF">ACFP0N_29705</name>
</gene>
<organism evidence="2 3">
    <name type="scientific">Kitasatospora aburaviensis</name>
    <dbReference type="NCBI Taxonomy" id="67265"/>
    <lineage>
        <taxon>Bacteria</taxon>
        <taxon>Bacillati</taxon>
        <taxon>Actinomycetota</taxon>
        <taxon>Actinomycetes</taxon>
        <taxon>Kitasatosporales</taxon>
        <taxon>Streptomycetaceae</taxon>
        <taxon>Kitasatospora</taxon>
    </lineage>
</organism>
<dbReference type="RefSeq" id="WP_345328236.1">
    <property type="nucleotide sequence ID" value="NZ_BAAAVH010000016.1"/>
</dbReference>
<proteinExistence type="predicted"/>
<accession>A0ABW1F5W2</accession>
<evidence type="ECO:0000256" key="1">
    <source>
        <dbReference type="SAM" id="SignalP"/>
    </source>
</evidence>
<protein>
    <recommendedName>
        <fullName evidence="4">Lipoprotein</fullName>
    </recommendedName>
</protein>
<comment type="caution">
    <text evidence="2">The sequence shown here is derived from an EMBL/GenBank/DDBJ whole genome shotgun (WGS) entry which is preliminary data.</text>
</comment>
<name>A0ABW1F5W2_9ACTN</name>
<keyword evidence="3" id="KW-1185">Reference proteome</keyword>
<dbReference type="Proteomes" id="UP001596067">
    <property type="component" value="Unassembled WGS sequence"/>
</dbReference>
<feature type="signal peptide" evidence="1">
    <location>
        <begin position="1"/>
        <end position="26"/>
    </location>
</feature>
<reference evidence="3" key="1">
    <citation type="journal article" date="2019" name="Int. J. Syst. Evol. Microbiol.">
        <title>The Global Catalogue of Microorganisms (GCM) 10K type strain sequencing project: providing services to taxonomists for standard genome sequencing and annotation.</title>
        <authorList>
            <consortium name="The Broad Institute Genomics Platform"/>
            <consortium name="The Broad Institute Genome Sequencing Center for Infectious Disease"/>
            <person name="Wu L."/>
            <person name="Ma J."/>
        </authorList>
    </citation>
    <scope>NUCLEOTIDE SEQUENCE [LARGE SCALE GENOMIC DNA]</scope>
    <source>
        <strain evidence="3">CGMCC 4.1469</strain>
    </source>
</reference>